<evidence type="ECO:0000256" key="5">
    <source>
        <dbReference type="SAM" id="Phobius"/>
    </source>
</evidence>
<gene>
    <name evidence="7" type="primary">dnajc22</name>
    <name evidence="7" type="ORF">Anas_10325</name>
</gene>
<feature type="transmembrane region" description="Helical" evidence="5">
    <location>
        <begin position="117"/>
        <end position="134"/>
    </location>
</feature>
<feature type="transmembrane region" description="Helical" evidence="5">
    <location>
        <begin position="84"/>
        <end position="105"/>
    </location>
</feature>
<keyword evidence="8" id="KW-1185">Reference proteome</keyword>
<dbReference type="EMBL" id="SEYY01001870">
    <property type="protein sequence ID" value="KAB7505066.1"/>
    <property type="molecule type" value="Genomic_DNA"/>
</dbReference>
<evidence type="ECO:0000256" key="4">
    <source>
        <dbReference type="ARBA" id="ARBA00023136"/>
    </source>
</evidence>
<evidence type="ECO:0000256" key="1">
    <source>
        <dbReference type="ARBA" id="ARBA00004141"/>
    </source>
</evidence>
<feature type="transmembrane region" description="Helical" evidence="5">
    <location>
        <begin position="6"/>
        <end position="25"/>
    </location>
</feature>
<evidence type="ECO:0000256" key="2">
    <source>
        <dbReference type="ARBA" id="ARBA00022692"/>
    </source>
</evidence>
<reference evidence="7 8" key="1">
    <citation type="journal article" date="2019" name="PLoS Biol.">
        <title>Sex chromosomes control vertical transmission of feminizing Wolbachia symbionts in an isopod.</title>
        <authorList>
            <person name="Becking T."/>
            <person name="Chebbi M.A."/>
            <person name="Giraud I."/>
            <person name="Moumen B."/>
            <person name="Laverre T."/>
            <person name="Caubet Y."/>
            <person name="Peccoud J."/>
            <person name="Gilbert C."/>
            <person name="Cordaux R."/>
        </authorList>
    </citation>
    <scope>NUCLEOTIDE SEQUENCE [LARGE SCALE GENOMIC DNA]</scope>
    <source>
        <strain evidence="7">ANa2</strain>
        <tissue evidence="7">Whole body excluding digestive tract and cuticle</tissue>
    </source>
</reference>
<organism evidence="7 8">
    <name type="scientific">Armadillidium nasatum</name>
    <dbReference type="NCBI Taxonomy" id="96803"/>
    <lineage>
        <taxon>Eukaryota</taxon>
        <taxon>Metazoa</taxon>
        <taxon>Ecdysozoa</taxon>
        <taxon>Arthropoda</taxon>
        <taxon>Crustacea</taxon>
        <taxon>Multicrustacea</taxon>
        <taxon>Malacostraca</taxon>
        <taxon>Eumalacostraca</taxon>
        <taxon>Peracarida</taxon>
        <taxon>Isopoda</taxon>
        <taxon>Oniscidea</taxon>
        <taxon>Crinocheta</taxon>
        <taxon>Armadillidiidae</taxon>
        <taxon>Armadillidium</taxon>
    </lineage>
</organism>
<keyword evidence="3 5" id="KW-1133">Transmembrane helix</keyword>
<proteinExistence type="predicted"/>
<evidence type="ECO:0000313" key="7">
    <source>
        <dbReference type="EMBL" id="KAB7505066.1"/>
    </source>
</evidence>
<dbReference type="PANTHER" id="PTHR44733:SF1">
    <property type="entry name" value="DNAJ HOMOLOG SUBFAMILY C MEMBER 22"/>
    <property type="match status" value="1"/>
</dbReference>
<comment type="subcellular location">
    <subcellularLocation>
        <location evidence="1">Membrane</location>
        <topology evidence="1">Multi-pass membrane protein</topology>
    </subcellularLocation>
</comment>
<dbReference type="GO" id="GO:0016020">
    <property type="term" value="C:membrane"/>
    <property type="evidence" value="ECO:0007669"/>
    <property type="project" value="UniProtKB-SubCell"/>
</dbReference>
<comment type="caution">
    <text evidence="7">The sequence shown here is derived from an EMBL/GenBank/DDBJ whole genome shotgun (WGS) entry which is preliminary data.</text>
</comment>
<dbReference type="OrthoDB" id="10262359at2759"/>
<dbReference type="Pfam" id="PF05154">
    <property type="entry name" value="TM2"/>
    <property type="match status" value="1"/>
</dbReference>
<protein>
    <submittedName>
        <fullName evidence="7">DnaJ-like protein subfamily C member 22</fullName>
    </submittedName>
</protein>
<evidence type="ECO:0000256" key="3">
    <source>
        <dbReference type="ARBA" id="ARBA00022989"/>
    </source>
</evidence>
<dbReference type="AlphaFoldDB" id="A0A5N5TEH2"/>
<evidence type="ECO:0000313" key="8">
    <source>
        <dbReference type="Proteomes" id="UP000326759"/>
    </source>
</evidence>
<keyword evidence="4 5" id="KW-0472">Membrane</keyword>
<dbReference type="InterPro" id="IPR007829">
    <property type="entry name" value="TM2"/>
</dbReference>
<dbReference type="PANTHER" id="PTHR44733">
    <property type="entry name" value="DNAJ HOMOLOG SUBFAMILY C MEMBER 22"/>
    <property type="match status" value="1"/>
</dbReference>
<feature type="domain" description="TM2" evidence="6">
    <location>
        <begin position="2"/>
        <end position="51"/>
    </location>
</feature>
<sequence length="232" mass="26608">MAKSIIIAYILLIFGGFAGLHLLYLRRDKQAFLYWCTFGGYFGLAPLRDFFRLSSYVKEANNDSQYVADLAQQMRKNKKPPLNVTRFVAKILIGNAWCYLFIAAVPDEKIYGFSLHYLKYLGPFASALAVWLVGNIGRVKGSFKWCLYGAYSILPLTINNFHAINWSCVASAAFYEWKGKEWRRTPLPKHDFFAALGFMNVEQHSNNIHLAVVNSWLWVCGNETDQLGWAMY</sequence>
<name>A0A5N5TEH2_9CRUS</name>
<accession>A0A5N5TEH2</accession>
<dbReference type="Proteomes" id="UP000326759">
    <property type="component" value="Unassembled WGS sequence"/>
</dbReference>
<evidence type="ECO:0000259" key="6">
    <source>
        <dbReference type="Pfam" id="PF05154"/>
    </source>
</evidence>
<keyword evidence="2 5" id="KW-0812">Transmembrane</keyword>